<gene>
    <name evidence="1" type="ORF">S01H1_39205</name>
</gene>
<evidence type="ECO:0000313" key="1">
    <source>
        <dbReference type="EMBL" id="GAG11195.1"/>
    </source>
</evidence>
<dbReference type="EMBL" id="BARS01024725">
    <property type="protein sequence ID" value="GAG11195.1"/>
    <property type="molecule type" value="Genomic_DNA"/>
</dbReference>
<name>X0UZE2_9ZZZZ</name>
<dbReference type="AlphaFoldDB" id="X0UZE2"/>
<evidence type="ECO:0008006" key="2">
    <source>
        <dbReference type="Google" id="ProtNLM"/>
    </source>
</evidence>
<dbReference type="InterPro" id="IPR014729">
    <property type="entry name" value="Rossmann-like_a/b/a_fold"/>
</dbReference>
<protein>
    <recommendedName>
        <fullName evidence="2">UspA domain-containing protein</fullName>
    </recommendedName>
</protein>
<dbReference type="Gene3D" id="3.40.50.620">
    <property type="entry name" value="HUPs"/>
    <property type="match status" value="1"/>
</dbReference>
<accession>X0UZE2</accession>
<comment type="caution">
    <text evidence="1">The sequence shown here is derived from an EMBL/GenBank/DDBJ whole genome shotgun (WGS) entry which is preliminary data.</text>
</comment>
<feature type="non-terminal residue" evidence="1">
    <location>
        <position position="84"/>
    </location>
</feature>
<organism evidence="1">
    <name type="scientific">marine sediment metagenome</name>
    <dbReference type="NCBI Taxonomy" id="412755"/>
    <lineage>
        <taxon>unclassified sequences</taxon>
        <taxon>metagenomes</taxon>
        <taxon>ecological metagenomes</taxon>
    </lineage>
</organism>
<reference evidence="1" key="1">
    <citation type="journal article" date="2014" name="Front. Microbiol.">
        <title>High frequency of phylogenetically diverse reductive dehalogenase-homologous genes in deep subseafloor sedimentary metagenomes.</title>
        <authorList>
            <person name="Kawai M."/>
            <person name="Futagami T."/>
            <person name="Toyoda A."/>
            <person name="Takaki Y."/>
            <person name="Nishi S."/>
            <person name="Hori S."/>
            <person name="Arai W."/>
            <person name="Tsubouchi T."/>
            <person name="Morono Y."/>
            <person name="Uchiyama I."/>
            <person name="Ito T."/>
            <person name="Fujiyama A."/>
            <person name="Inagaki F."/>
            <person name="Takami H."/>
        </authorList>
    </citation>
    <scope>NUCLEOTIDE SEQUENCE</scope>
    <source>
        <strain evidence="1">Expedition CK06-06</strain>
    </source>
</reference>
<proteinExistence type="predicted"/>
<sequence length="84" mass="9934">MEAVRYAARVLSSEMTEVVFFHVVNRRPEGAWFWELEKASEPRHDLDVLEEAASRHEKRIKKFMEDATQLFVKRGFPEQGLRTI</sequence>